<dbReference type="PANTHER" id="PTHR30537">
    <property type="entry name" value="HTH-TYPE TRANSCRIPTIONAL REGULATOR"/>
    <property type="match status" value="1"/>
</dbReference>
<dbReference type="SUPFAM" id="SSF53850">
    <property type="entry name" value="Periplasmic binding protein-like II"/>
    <property type="match status" value="1"/>
</dbReference>
<evidence type="ECO:0000313" key="6">
    <source>
        <dbReference type="EMBL" id="MBJ7552091.1"/>
    </source>
</evidence>
<keyword evidence="3" id="KW-0238">DNA-binding</keyword>
<dbReference type="SUPFAM" id="SSF46785">
    <property type="entry name" value="Winged helix' DNA-binding domain"/>
    <property type="match status" value="1"/>
</dbReference>
<comment type="similarity">
    <text evidence="1">Belongs to the LysR transcriptional regulatory family.</text>
</comment>
<dbReference type="RefSeq" id="WP_199463669.1">
    <property type="nucleotide sequence ID" value="NZ_JAEMUH010000015.1"/>
</dbReference>
<dbReference type="InterPro" id="IPR005119">
    <property type="entry name" value="LysR_subst-bd"/>
</dbReference>
<proteinExistence type="inferred from homology"/>
<evidence type="ECO:0000256" key="1">
    <source>
        <dbReference type="ARBA" id="ARBA00009437"/>
    </source>
</evidence>
<feature type="domain" description="HTH lysR-type" evidence="5">
    <location>
        <begin position="7"/>
        <end position="64"/>
    </location>
</feature>
<dbReference type="EMBL" id="JAEMUH010000015">
    <property type="protein sequence ID" value="MBJ7552091.1"/>
    <property type="molecule type" value="Genomic_DNA"/>
</dbReference>
<evidence type="ECO:0000256" key="3">
    <source>
        <dbReference type="ARBA" id="ARBA00023125"/>
    </source>
</evidence>
<dbReference type="Proteomes" id="UP000598488">
    <property type="component" value="Unassembled WGS sequence"/>
</dbReference>
<organism evidence="6 7">
    <name type="scientific">Marinomonas ostreistagni</name>
    <dbReference type="NCBI Taxonomy" id="359209"/>
    <lineage>
        <taxon>Bacteria</taxon>
        <taxon>Pseudomonadati</taxon>
        <taxon>Pseudomonadota</taxon>
        <taxon>Gammaproteobacteria</taxon>
        <taxon>Oceanospirillales</taxon>
        <taxon>Oceanospirillaceae</taxon>
        <taxon>Marinomonas</taxon>
    </lineage>
</organism>
<evidence type="ECO:0000256" key="4">
    <source>
        <dbReference type="ARBA" id="ARBA00023163"/>
    </source>
</evidence>
<feature type="non-terminal residue" evidence="6">
    <location>
        <position position="296"/>
    </location>
</feature>
<dbReference type="InterPro" id="IPR000847">
    <property type="entry name" value="LysR_HTH_N"/>
</dbReference>
<sequence>MQRLPLPPLNALKTFEAAARHKSFKHAAEELCVTQAAVSKQIQMLEEYFGFKLFNRNNRCVVLSKEGEVLFKTAHTAFTQVAECSQTLLRQHEPNHVSLFTTTSFAQLWFMPRFRAFNLEFPDVQLHLISGDESPNYAEGFETAITLGWQEHPDYIAIPLFSEEIFPICTPEFLAKHPNLKEPKDLLSVPLLNLSASYWKARLWTPMDWQAWFSLYGIAEDKKRSDIQFSQFSMLLDAVHQGAGVGLGWKHLVQNSLDEGRLIKLFKEPYFAEDRVHYFVCHRSLSDSQNVAKLKK</sequence>
<dbReference type="PANTHER" id="PTHR30537:SF74">
    <property type="entry name" value="HTH-TYPE TRANSCRIPTIONAL REGULATOR TRPI"/>
    <property type="match status" value="1"/>
</dbReference>
<dbReference type="PROSITE" id="PS50931">
    <property type="entry name" value="HTH_LYSR"/>
    <property type="match status" value="1"/>
</dbReference>
<gene>
    <name evidence="6" type="ORF">JHD44_15485</name>
</gene>
<dbReference type="Pfam" id="PF03466">
    <property type="entry name" value="LysR_substrate"/>
    <property type="match status" value="1"/>
</dbReference>
<comment type="caution">
    <text evidence="6">The sequence shown here is derived from an EMBL/GenBank/DDBJ whole genome shotgun (WGS) entry which is preliminary data.</text>
</comment>
<dbReference type="InterPro" id="IPR036390">
    <property type="entry name" value="WH_DNA-bd_sf"/>
</dbReference>
<evidence type="ECO:0000256" key="2">
    <source>
        <dbReference type="ARBA" id="ARBA00023015"/>
    </source>
</evidence>
<dbReference type="Gene3D" id="1.10.10.10">
    <property type="entry name" value="Winged helix-like DNA-binding domain superfamily/Winged helix DNA-binding domain"/>
    <property type="match status" value="1"/>
</dbReference>
<dbReference type="Pfam" id="PF00126">
    <property type="entry name" value="HTH_1"/>
    <property type="match status" value="1"/>
</dbReference>
<keyword evidence="7" id="KW-1185">Reference proteome</keyword>
<name>A0ABS0ZEJ3_9GAMM</name>
<keyword evidence="2" id="KW-0805">Transcription regulation</keyword>
<keyword evidence="4" id="KW-0804">Transcription</keyword>
<evidence type="ECO:0000313" key="7">
    <source>
        <dbReference type="Proteomes" id="UP000598488"/>
    </source>
</evidence>
<evidence type="ECO:0000259" key="5">
    <source>
        <dbReference type="PROSITE" id="PS50931"/>
    </source>
</evidence>
<reference evidence="6 7" key="1">
    <citation type="submission" date="2020-12" db="EMBL/GenBank/DDBJ databases">
        <title>Comparative genome analysis of fungal antagonists Marinomonas ostreistagni 398 and M. spartinae 468.</title>
        <authorList>
            <person name="Fields J.L."/>
            <person name="Mavrodi O.V."/>
            <person name="Biber P.D."/>
            <person name="Indest K.J."/>
            <person name="Mavrodi D.V."/>
        </authorList>
    </citation>
    <scope>NUCLEOTIDE SEQUENCE [LARGE SCALE GENOMIC DNA]</scope>
    <source>
        <strain evidence="6 7">USM7</strain>
    </source>
</reference>
<dbReference type="InterPro" id="IPR058163">
    <property type="entry name" value="LysR-type_TF_proteobact-type"/>
</dbReference>
<dbReference type="PRINTS" id="PR00039">
    <property type="entry name" value="HTHLYSR"/>
</dbReference>
<accession>A0ABS0ZEJ3</accession>
<protein>
    <submittedName>
        <fullName evidence="6">LysR family transcriptional regulator</fullName>
    </submittedName>
</protein>
<dbReference type="Gene3D" id="3.40.190.10">
    <property type="entry name" value="Periplasmic binding protein-like II"/>
    <property type="match status" value="2"/>
</dbReference>
<dbReference type="InterPro" id="IPR036388">
    <property type="entry name" value="WH-like_DNA-bd_sf"/>
</dbReference>